<protein>
    <recommendedName>
        <fullName evidence="2">Cysteine-rich domain-containing protein</fullName>
    </recommendedName>
</protein>
<dbReference type="EMBL" id="LJUI01000114">
    <property type="protein sequence ID" value="KPK67660.1"/>
    <property type="molecule type" value="Genomic_DNA"/>
</dbReference>
<evidence type="ECO:0000313" key="4">
    <source>
        <dbReference type="Proteomes" id="UP000051717"/>
    </source>
</evidence>
<dbReference type="Gene3D" id="3.40.50.11810">
    <property type="match status" value="1"/>
</dbReference>
<gene>
    <name evidence="3" type="ORF">AMJ82_10175</name>
</gene>
<dbReference type="InterPro" id="IPR004017">
    <property type="entry name" value="Cys_rich_dom"/>
</dbReference>
<dbReference type="AlphaFoldDB" id="A0A0S8G717"/>
<sequence>MKYAFYLGCAAPVRGRHYEMSTRKIAEGLGIELVDIPEFSCCGFPIKGVAHDTFFLLSARNLALAEKHGLNIMTICNSCTGVMTEVNHELRENEDLRKKTNKALAELGYEYKGNVEVKHLIRVLYEDVGVEKIKEKVKVDVAAWKLAPHYGCHFAKPSVAYNRFEDPEYPRILRELMSAAGVGVVDHDRDKACCGGAILAVDENIALKMAGKKLESVAGADGDGICLHCTFCCVMYDDNQSKINQAIGQEYVIPILYYPQVLGMAMGYDPKDLGLKMNRVKTKELLARLES</sequence>
<comment type="caution">
    <text evidence="3">The sequence shown here is derived from an EMBL/GenBank/DDBJ whole genome shotgun (WGS) entry which is preliminary data.</text>
</comment>
<dbReference type="Proteomes" id="UP000051717">
    <property type="component" value="Unassembled WGS sequence"/>
</dbReference>
<feature type="domain" description="Cysteine-rich" evidence="2">
    <location>
        <begin position="148"/>
        <end position="235"/>
    </location>
</feature>
<dbReference type="PANTHER" id="PTHR42947:SF1">
    <property type="entry name" value="COB--COM HETERODISULFIDE REDUCTASE SUBUNIT B 1"/>
    <property type="match status" value="1"/>
</dbReference>
<evidence type="ECO:0000256" key="1">
    <source>
        <dbReference type="ARBA" id="ARBA00023002"/>
    </source>
</evidence>
<dbReference type="Pfam" id="PF02754">
    <property type="entry name" value="CCG"/>
    <property type="match status" value="2"/>
</dbReference>
<dbReference type="PANTHER" id="PTHR42947">
    <property type="entry name" value="COB--COM HETERODISULFIDE REDUCTASE SUBUNIT B 1"/>
    <property type="match status" value="1"/>
</dbReference>
<keyword evidence="1" id="KW-0560">Oxidoreductase</keyword>
<name>A0A0S8G717_UNCT6</name>
<dbReference type="Gene3D" id="1.20.1050.140">
    <property type="match status" value="1"/>
</dbReference>
<dbReference type="InterPro" id="IPR051278">
    <property type="entry name" value="HdrB/HdrD_reductase"/>
</dbReference>
<reference evidence="3 4" key="1">
    <citation type="journal article" date="2015" name="Microbiome">
        <title>Genomic resolution of linkages in carbon, nitrogen, and sulfur cycling among widespread estuary sediment bacteria.</title>
        <authorList>
            <person name="Baker B.J."/>
            <person name="Lazar C.S."/>
            <person name="Teske A.P."/>
            <person name="Dick G.J."/>
        </authorList>
    </citation>
    <scope>NUCLEOTIDE SEQUENCE [LARGE SCALE GENOMIC DNA]</scope>
    <source>
        <strain evidence="3">SM23_40</strain>
    </source>
</reference>
<organism evidence="3 4">
    <name type="scientific">candidate division TA06 bacterium SM23_40</name>
    <dbReference type="NCBI Taxonomy" id="1703774"/>
    <lineage>
        <taxon>Bacteria</taxon>
        <taxon>Bacteria division TA06</taxon>
    </lineage>
</organism>
<evidence type="ECO:0000259" key="2">
    <source>
        <dbReference type="Pfam" id="PF02754"/>
    </source>
</evidence>
<accession>A0A0S8G717</accession>
<feature type="domain" description="Cysteine-rich" evidence="2">
    <location>
        <begin position="3"/>
        <end position="83"/>
    </location>
</feature>
<evidence type="ECO:0000313" key="3">
    <source>
        <dbReference type="EMBL" id="KPK67660.1"/>
    </source>
</evidence>
<dbReference type="GO" id="GO:0016491">
    <property type="term" value="F:oxidoreductase activity"/>
    <property type="evidence" value="ECO:0007669"/>
    <property type="project" value="UniProtKB-KW"/>
</dbReference>
<proteinExistence type="predicted"/>